<feature type="binding site" evidence="4">
    <location>
        <position position="92"/>
    </location>
    <ligand>
        <name>Zn(2+)</name>
        <dbReference type="ChEBI" id="CHEBI:29105"/>
    </ligand>
</feature>
<dbReference type="Gene3D" id="3.30.2320.80">
    <property type="match status" value="1"/>
</dbReference>
<dbReference type="AlphaFoldDB" id="A0A848GAZ0"/>
<keyword evidence="6" id="KW-1185">Reference proteome</keyword>
<keyword evidence="3 4" id="KW-0862">Zinc</keyword>
<dbReference type="Proteomes" id="UP000580043">
    <property type="component" value="Unassembled WGS sequence"/>
</dbReference>
<feature type="binding site" evidence="4">
    <location>
        <position position="2"/>
    </location>
    <ligand>
        <name>Ni(2+)</name>
        <dbReference type="ChEBI" id="CHEBI:49786"/>
    </ligand>
</feature>
<gene>
    <name evidence="4 5" type="primary">hypA</name>
    <name evidence="5" type="ORF">HHL15_23375</name>
</gene>
<protein>
    <recommendedName>
        <fullName evidence="4">Hydrogenase maturation factor HypA</fullName>
    </recommendedName>
</protein>
<proteinExistence type="inferred from homology"/>
<dbReference type="RefSeq" id="WP_169148220.1">
    <property type="nucleotide sequence ID" value="NZ_JABBGA010000033.1"/>
</dbReference>
<accession>A0A848GAZ0</accession>
<evidence type="ECO:0000256" key="3">
    <source>
        <dbReference type="ARBA" id="ARBA00022833"/>
    </source>
</evidence>
<feature type="binding site" evidence="4">
    <location>
        <position position="73"/>
    </location>
    <ligand>
        <name>Zn(2+)</name>
        <dbReference type="ChEBI" id="CHEBI:29105"/>
    </ligand>
</feature>
<dbReference type="Pfam" id="PF01155">
    <property type="entry name" value="HypA"/>
    <property type="match status" value="1"/>
</dbReference>
<evidence type="ECO:0000256" key="4">
    <source>
        <dbReference type="HAMAP-Rule" id="MF_00213"/>
    </source>
</evidence>
<dbReference type="NCBIfam" id="TIGR00100">
    <property type="entry name" value="hypA"/>
    <property type="match status" value="1"/>
</dbReference>
<sequence>MHEMSLAESIRGIVDEARERNPFERVRTVVLALGELAAVEPESLRFCFDAVMKGGPAEGAELRIEQVPGQGWCRACASSMVLHALYEPCPACGAYGVEVTGGNRMQVLELEVE</sequence>
<dbReference type="PANTHER" id="PTHR34535">
    <property type="entry name" value="HYDROGENASE MATURATION FACTOR HYPA"/>
    <property type="match status" value="1"/>
</dbReference>
<organism evidence="5 6">
    <name type="scientific">Zoogloea dura</name>
    <dbReference type="NCBI Taxonomy" id="2728840"/>
    <lineage>
        <taxon>Bacteria</taxon>
        <taxon>Pseudomonadati</taxon>
        <taxon>Pseudomonadota</taxon>
        <taxon>Betaproteobacteria</taxon>
        <taxon>Rhodocyclales</taxon>
        <taxon>Zoogloeaceae</taxon>
        <taxon>Zoogloea</taxon>
    </lineage>
</organism>
<evidence type="ECO:0000313" key="5">
    <source>
        <dbReference type="EMBL" id="NML28699.1"/>
    </source>
</evidence>
<feature type="binding site" evidence="4">
    <location>
        <position position="76"/>
    </location>
    <ligand>
        <name>Zn(2+)</name>
        <dbReference type="ChEBI" id="CHEBI:29105"/>
    </ligand>
</feature>
<dbReference type="EMBL" id="JABBGA010000033">
    <property type="protein sequence ID" value="NML28699.1"/>
    <property type="molecule type" value="Genomic_DNA"/>
</dbReference>
<name>A0A848GAZ0_9RHOO</name>
<reference evidence="5 6" key="1">
    <citation type="submission" date="2020-04" db="EMBL/GenBank/DDBJ databases">
        <title>Zoogloea sp. G-4-1-14 isolated from soil.</title>
        <authorList>
            <person name="Dahal R.H."/>
        </authorList>
    </citation>
    <scope>NUCLEOTIDE SEQUENCE [LARGE SCALE GENOMIC DNA]</scope>
    <source>
        <strain evidence="5 6">G-4-1-14</strain>
    </source>
</reference>
<feature type="binding site" evidence="4">
    <location>
        <position position="89"/>
    </location>
    <ligand>
        <name>Zn(2+)</name>
        <dbReference type="ChEBI" id="CHEBI:29105"/>
    </ligand>
</feature>
<dbReference type="InterPro" id="IPR000688">
    <property type="entry name" value="HypA/HybF"/>
</dbReference>
<keyword evidence="2 4" id="KW-0479">Metal-binding</keyword>
<dbReference type="PIRSF" id="PIRSF004761">
    <property type="entry name" value="Hydrgn_mat_HypA"/>
    <property type="match status" value="1"/>
</dbReference>
<dbReference type="GO" id="GO:0008270">
    <property type="term" value="F:zinc ion binding"/>
    <property type="evidence" value="ECO:0007669"/>
    <property type="project" value="UniProtKB-UniRule"/>
</dbReference>
<dbReference type="GO" id="GO:0016151">
    <property type="term" value="F:nickel cation binding"/>
    <property type="evidence" value="ECO:0007669"/>
    <property type="project" value="UniProtKB-UniRule"/>
</dbReference>
<evidence type="ECO:0000313" key="6">
    <source>
        <dbReference type="Proteomes" id="UP000580043"/>
    </source>
</evidence>
<evidence type="ECO:0000256" key="1">
    <source>
        <dbReference type="ARBA" id="ARBA00022596"/>
    </source>
</evidence>
<keyword evidence="1 4" id="KW-0533">Nickel</keyword>
<comment type="caution">
    <text evidence="5">The sequence shown here is derived from an EMBL/GenBank/DDBJ whole genome shotgun (WGS) entry which is preliminary data.</text>
</comment>
<comment type="similarity">
    <text evidence="4">Belongs to the HypA/HybF family.</text>
</comment>
<comment type="function">
    <text evidence="4">Involved in the maturation of [NiFe] hydrogenases. Required for nickel insertion into the metal center of the hydrogenase.</text>
</comment>
<evidence type="ECO:0000256" key="2">
    <source>
        <dbReference type="ARBA" id="ARBA00022723"/>
    </source>
</evidence>
<dbReference type="PANTHER" id="PTHR34535:SF3">
    <property type="entry name" value="HYDROGENASE MATURATION FACTOR HYPA"/>
    <property type="match status" value="1"/>
</dbReference>
<dbReference type="GO" id="GO:0051604">
    <property type="term" value="P:protein maturation"/>
    <property type="evidence" value="ECO:0007669"/>
    <property type="project" value="InterPro"/>
</dbReference>
<dbReference type="HAMAP" id="MF_00213">
    <property type="entry name" value="HypA_HybF"/>
    <property type="match status" value="1"/>
</dbReference>